<gene>
    <name evidence="2" type="ORF">FHR99_002671</name>
</gene>
<name>A0A7W4W6K8_9GAMM</name>
<reference evidence="2 3" key="1">
    <citation type="submission" date="2020-08" db="EMBL/GenBank/DDBJ databases">
        <title>Genomic Encyclopedia of Type Strains, Phase III (KMG-III): the genomes of soil and plant-associated and newly described type strains.</title>
        <authorList>
            <person name="Whitman W."/>
        </authorList>
    </citation>
    <scope>NUCLEOTIDE SEQUENCE [LARGE SCALE GENOMIC DNA]</scope>
    <source>
        <strain evidence="2 3">CECT 8654</strain>
    </source>
</reference>
<dbReference type="Proteomes" id="UP000537130">
    <property type="component" value="Unassembled WGS sequence"/>
</dbReference>
<comment type="caution">
    <text evidence="2">The sequence shown here is derived from an EMBL/GenBank/DDBJ whole genome shotgun (WGS) entry which is preliminary data.</text>
</comment>
<dbReference type="EMBL" id="JACHWY010000003">
    <property type="protein sequence ID" value="MBB3048397.1"/>
    <property type="molecule type" value="Genomic_DNA"/>
</dbReference>
<feature type="transmembrane region" description="Helical" evidence="1">
    <location>
        <begin position="218"/>
        <end position="241"/>
    </location>
</feature>
<keyword evidence="1" id="KW-0812">Transmembrane</keyword>
<evidence type="ECO:0000256" key="1">
    <source>
        <dbReference type="SAM" id="Phobius"/>
    </source>
</evidence>
<accession>A0A7W4W6K8</accession>
<protein>
    <submittedName>
        <fullName evidence="2">Uncharacterized protein</fullName>
    </submittedName>
</protein>
<keyword evidence="1" id="KW-1133">Transmembrane helix</keyword>
<feature type="transmembrane region" description="Helical" evidence="1">
    <location>
        <begin position="180"/>
        <end position="198"/>
    </location>
</feature>
<sequence length="297" mass="32909">MPDTSPPRLTRDEWESRLNAMLDAHFSAARERVPDVCARHFHSLGGVAKRHWQHRRDIPRDLATIPRFTWRALRRLGGRKVATEPRYSAKELALAGVIAGELLHLASLEESLLKHLGQHPELDPSKQREVEALLARYSPAELERRVRAAVARLAVDHEGSRDIILFITLGVAGRLLSDKIAFGSAGILGATAASSLYLSQQSYFSALWAKWFGLPGWVSVTGGAVGFMALILLTPVVAPLVECGINRFRAERTLLRLIDEVQRQLQSPGSDGYTLAAYAGTYVQLLPDLLNILRSLR</sequence>
<keyword evidence="1" id="KW-0472">Membrane</keyword>
<evidence type="ECO:0000313" key="2">
    <source>
        <dbReference type="EMBL" id="MBB3048397.1"/>
    </source>
</evidence>
<keyword evidence="3" id="KW-1185">Reference proteome</keyword>
<dbReference type="AlphaFoldDB" id="A0A7W4W6K8"/>
<evidence type="ECO:0000313" key="3">
    <source>
        <dbReference type="Proteomes" id="UP000537130"/>
    </source>
</evidence>
<dbReference type="RefSeq" id="WP_183411181.1">
    <property type="nucleotide sequence ID" value="NZ_JACHWY010000003.1"/>
</dbReference>
<proteinExistence type="predicted"/>
<organism evidence="2 3">
    <name type="scientific">Litorivivens lipolytica</name>
    <dbReference type="NCBI Taxonomy" id="1524264"/>
    <lineage>
        <taxon>Bacteria</taxon>
        <taxon>Pseudomonadati</taxon>
        <taxon>Pseudomonadota</taxon>
        <taxon>Gammaproteobacteria</taxon>
        <taxon>Litorivivens</taxon>
    </lineage>
</organism>